<comment type="similarity">
    <text evidence="1">Belongs to the short-chain dehydrogenases/reductases (SDR) family.</text>
</comment>
<gene>
    <name evidence="2" type="ORF">C0081_11200</name>
</gene>
<dbReference type="Gene3D" id="3.40.50.720">
    <property type="entry name" value="NAD(P)-binding Rossmann-like Domain"/>
    <property type="match status" value="1"/>
</dbReference>
<dbReference type="PANTHER" id="PTHR42760:SF78">
    <property type="entry name" value="3-OXOACYL-[ACYL-CARRIER-PROTEIN] REDUCTASE [NADH]"/>
    <property type="match status" value="1"/>
</dbReference>
<dbReference type="FunFam" id="3.40.50.720:FF:000084">
    <property type="entry name" value="Short-chain dehydrogenase reductase"/>
    <property type="match status" value="1"/>
</dbReference>
<dbReference type="GO" id="GO:0016616">
    <property type="term" value="F:oxidoreductase activity, acting on the CH-OH group of donors, NAD or NADP as acceptor"/>
    <property type="evidence" value="ECO:0007669"/>
    <property type="project" value="TreeGrafter"/>
</dbReference>
<reference evidence="2 3" key="1">
    <citation type="submission" date="2018-01" db="EMBL/GenBank/DDBJ databases">
        <title>The draft genome sequence of Cohaesibacter sp. H1304.</title>
        <authorList>
            <person name="Wang N.-N."/>
            <person name="Du Z.-J."/>
        </authorList>
    </citation>
    <scope>NUCLEOTIDE SEQUENCE [LARGE SCALE GENOMIC DNA]</scope>
    <source>
        <strain evidence="2 3">H1304</strain>
    </source>
</reference>
<comment type="caution">
    <text evidence="2">The sequence shown here is derived from an EMBL/GenBank/DDBJ whole genome shotgun (WGS) entry which is preliminary data.</text>
</comment>
<organism evidence="2 3">
    <name type="scientific">Cohaesibacter celericrescens</name>
    <dbReference type="NCBI Taxonomy" id="2067669"/>
    <lineage>
        <taxon>Bacteria</taxon>
        <taxon>Pseudomonadati</taxon>
        <taxon>Pseudomonadota</taxon>
        <taxon>Alphaproteobacteria</taxon>
        <taxon>Hyphomicrobiales</taxon>
        <taxon>Cohaesibacteraceae</taxon>
    </lineage>
</organism>
<dbReference type="InterPro" id="IPR002347">
    <property type="entry name" value="SDR_fam"/>
</dbReference>
<protein>
    <submittedName>
        <fullName evidence="2">Oxidoreductase</fullName>
    </submittedName>
</protein>
<evidence type="ECO:0000313" key="3">
    <source>
        <dbReference type="Proteomes" id="UP000234881"/>
    </source>
</evidence>
<evidence type="ECO:0000313" key="2">
    <source>
        <dbReference type="EMBL" id="PLW77129.1"/>
    </source>
</evidence>
<name>A0A2N5XRK9_9HYPH</name>
<dbReference type="PANTHER" id="PTHR42760">
    <property type="entry name" value="SHORT-CHAIN DEHYDROGENASES/REDUCTASES FAMILY MEMBER"/>
    <property type="match status" value="1"/>
</dbReference>
<dbReference type="OrthoDB" id="9789398at2"/>
<evidence type="ECO:0000256" key="1">
    <source>
        <dbReference type="ARBA" id="ARBA00006484"/>
    </source>
</evidence>
<accession>A0A2N5XRK9</accession>
<keyword evidence="3" id="KW-1185">Reference proteome</keyword>
<dbReference type="EMBL" id="PKUQ01000021">
    <property type="protein sequence ID" value="PLW77129.1"/>
    <property type="molecule type" value="Genomic_DNA"/>
</dbReference>
<dbReference type="CDD" id="cd05233">
    <property type="entry name" value="SDR_c"/>
    <property type="match status" value="1"/>
</dbReference>
<proteinExistence type="inferred from homology"/>
<dbReference type="InterPro" id="IPR036291">
    <property type="entry name" value="NAD(P)-bd_dom_sf"/>
</dbReference>
<dbReference type="AlphaFoldDB" id="A0A2N5XRK9"/>
<dbReference type="Proteomes" id="UP000234881">
    <property type="component" value="Unassembled WGS sequence"/>
</dbReference>
<dbReference type="PRINTS" id="PR00081">
    <property type="entry name" value="GDHRDH"/>
</dbReference>
<sequence length="272" mass="28848">MMGNLTGQTVLVTGAARGLGREYALHLASLGANVGVMDINFESFNDFENEARLLTAANVMEEIEALGVKTASAVADIGNREQVFDGVHKIAEELGDISIVITNAGGGMGPPDGNKASEMDWDMYHAVIDRNLHGTIYTCNAVAPVMKKNKYGKIITVASIGGLMANSDGSYAHYAVSKAGVIHYTQCLAQDLGKYGINVNCIAPGFVATGRLLDMYKAAGEDSFLNRTALRRFATPKDCAQAVEYLATAQSDYVTGHVLEVSGGVSGRMKVD</sequence>
<dbReference type="Pfam" id="PF13561">
    <property type="entry name" value="adh_short_C2"/>
    <property type="match status" value="1"/>
</dbReference>
<dbReference type="PRINTS" id="PR00080">
    <property type="entry name" value="SDRFAMILY"/>
</dbReference>
<dbReference type="SUPFAM" id="SSF51735">
    <property type="entry name" value="NAD(P)-binding Rossmann-fold domains"/>
    <property type="match status" value="1"/>
</dbReference>